<accession>A0AA40BPN5</accession>
<feature type="region of interest" description="Disordered" evidence="1">
    <location>
        <begin position="1"/>
        <end position="22"/>
    </location>
</feature>
<dbReference type="SMART" id="SM00220">
    <property type="entry name" value="S_TKc"/>
    <property type="match status" value="1"/>
</dbReference>
<dbReference type="CDD" id="cd00180">
    <property type="entry name" value="PKc"/>
    <property type="match status" value="1"/>
</dbReference>
<dbReference type="GO" id="GO:0044773">
    <property type="term" value="P:mitotic DNA damage checkpoint signaling"/>
    <property type="evidence" value="ECO:0007669"/>
    <property type="project" value="TreeGrafter"/>
</dbReference>
<comment type="caution">
    <text evidence="3">The sequence shown here is derived from an EMBL/GenBank/DDBJ whole genome shotgun (WGS) entry which is preliminary data.</text>
</comment>
<dbReference type="EMBL" id="JAUKUD010000007">
    <property type="protein sequence ID" value="KAK0738056.1"/>
    <property type="molecule type" value="Genomic_DNA"/>
</dbReference>
<dbReference type="InterPro" id="IPR011009">
    <property type="entry name" value="Kinase-like_dom_sf"/>
</dbReference>
<evidence type="ECO:0000256" key="1">
    <source>
        <dbReference type="SAM" id="MobiDB-lite"/>
    </source>
</evidence>
<reference evidence="3" key="1">
    <citation type="submission" date="2023-06" db="EMBL/GenBank/DDBJ databases">
        <title>Genome-scale phylogeny and comparative genomics of the fungal order Sordariales.</title>
        <authorList>
            <consortium name="Lawrence Berkeley National Laboratory"/>
            <person name="Hensen N."/>
            <person name="Bonometti L."/>
            <person name="Westerberg I."/>
            <person name="Brannstrom I.O."/>
            <person name="Guillou S."/>
            <person name="Cros-Aarteil S."/>
            <person name="Calhoun S."/>
            <person name="Haridas S."/>
            <person name="Kuo A."/>
            <person name="Mondo S."/>
            <person name="Pangilinan J."/>
            <person name="Riley R."/>
            <person name="LaButti K."/>
            <person name="Andreopoulos B."/>
            <person name="Lipzen A."/>
            <person name="Chen C."/>
            <person name="Yanf M."/>
            <person name="Daum C."/>
            <person name="Ng V."/>
            <person name="Clum A."/>
            <person name="Steindorff A."/>
            <person name="Ohm R."/>
            <person name="Martin F."/>
            <person name="Silar P."/>
            <person name="Natvig D."/>
            <person name="Lalanne C."/>
            <person name="Gautier V."/>
            <person name="Ament-velasquez S.L."/>
            <person name="Kruys A."/>
            <person name="Hutchinson M.I."/>
            <person name="Powell A.J."/>
            <person name="Barry K."/>
            <person name="Miller A.N."/>
            <person name="Grigoriev I.V."/>
            <person name="Debuchy R."/>
            <person name="Gladieux P."/>
            <person name="Thoren M.H."/>
            <person name="Johannesson H."/>
        </authorList>
    </citation>
    <scope>NUCLEOTIDE SEQUENCE</scope>
    <source>
        <strain evidence="3">SMH3187-1</strain>
    </source>
</reference>
<dbReference type="Proteomes" id="UP001172155">
    <property type="component" value="Unassembled WGS sequence"/>
</dbReference>
<organism evidence="3 4">
    <name type="scientific">Schizothecium vesticola</name>
    <dbReference type="NCBI Taxonomy" id="314040"/>
    <lineage>
        <taxon>Eukaryota</taxon>
        <taxon>Fungi</taxon>
        <taxon>Dikarya</taxon>
        <taxon>Ascomycota</taxon>
        <taxon>Pezizomycotina</taxon>
        <taxon>Sordariomycetes</taxon>
        <taxon>Sordariomycetidae</taxon>
        <taxon>Sordariales</taxon>
        <taxon>Schizotheciaceae</taxon>
        <taxon>Schizothecium</taxon>
    </lineage>
</organism>
<evidence type="ECO:0000313" key="3">
    <source>
        <dbReference type="EMBL" id="KAK0738056.1"/>
    </source>
</evidence>
<dbReference type="Gene3D" id="1.10.510.10">
    <property type="entry name" value="Transferase(Phosphotransferase) domain 1"/>
    <property type="match status" value="1"/>
</dbReference>
<dbReference type="Pfam" id="PF00069">
    <property type="entry name" value="Pkinase"/>
    <property type="match status" value="1"/>
</dbReference>
<name>A0AA40BPN5_9PEZI</name>
<gene>
    <name evidence="3" type="ORF">B0T18DRAFT_432933</name>
</gene>
<feature type="compositionally biased region" description="Polar residues" evidence="1">
    <location>
        <begin position="1"/>
        <end position="19"/>
    </location>
</feature>
<sequence>MSFHPNNMANTTNTGASTQAPPPKFTVALAERLVQEAKLNVSVLPMPTPECPNAIQVTEWYRTELSTEFKILNIWNRAELLGKGGHGTVFLEHGISGVRTGETRAVKVLAYDHPGITAQQLASLRHKELLVSIFLSQPWCERHFVKTHSWFTIDEAPNLGMQHLLGDLGAVQLTPRGPIAPDHARVVMKQLLQALEFLHSQQLVHRDLKPQNIMVHSMPPFQDSWIIKLGDFGSLEYYSDISDKSQIRPGGTPGFVPPDVLGYCPNDEMNTFLQACKADMFAAGAVLFIMLTRLAPFGKAGMHLDRYAHGEMPIGFPFTYLNSSICGPDCKALVQFLLAVRPAGRPMASTMLATSNWLHGA</sequence>
<proteinExistence type="predicted"/>
<dbReference type="GO" id="GO:0005634">
    <property type="term" value="C:nucleus"/>
    <property type="evidence" value="ECO:0007669"/>
    <property type="project" value="TreeGrafter"/>
</dbReference>
<dbReference type="PANTHER" id="PTHR44167:SF24">
    <property type="entry name" value="SERINE_THREONINE-PROTEIN KINASE CHK2"/>
    <property type="match status" value="1"/>
</dbReference>
<keyword evidence="3" id="KW-0418">Kinase</keyword>
<evidence type="ECO:0000259" key="2">
    <source>
        <dbReference type="PROSITE" id="PS50011"/>
    </source>
</evidence>
<dbReference type="AlphaFoldDB" id="A0AA40BPN5"/>
<dbReference type="InterPro" id="IPR008271">
    <property type="entry name" value="Ser/Thr_kinase_AS"/>
</dbReference>
<dbReference type="InterPro" id="IPR000719">
    <property type="entry name" value="Prot_kinase_dom"/>
</dbReference>
<dbReference type="GO" id="GO:0005524">
    <property type="term" value="F:ATP binding"/>
    <property type="evidence" value="ECO:0007669"/>
    <property type="project" value="InterPro"/>
</dbReference>
<keyword evidence="4" id="KW-1185">Reference proteome</keyword>
<dbReference type="GO" id="GO:0004674">
    <property type="term" value="F:protein serine/threonine kinase activity"/>
    <property type="evidence" value="ECO:0007669"/>
    <property type="project" value="TreeGrafter"/>
</dbReference>
<feature type="domain" description="Protein kinase" evidence="2">
    <location>
        <begin position="75"/>
        <end position="358"/>
    </location>
</feature>
<dbReference type="GO" id="GO:0005737">
    <property type="term" value="C:cytoplasm"/>
    <property type="evidence" value="ECO:0007669"/>
    <property type="project" value="TreeGrafter"/>
</dbReference>
<dbReference type="SUPFAM" id="SSF56112">
    <property type="entry name" value="Protein kinase-like (PK-like)"/>
    <property type="match status" value="1"/>
</dbReference>
<dbReference type="PROSITE" id="PS50011">
    <property type="entry name" value="PROTEIN_KINASE_DOM"/>
    <property type="match status" value="1"/>
</dbReference>
<keyword evidence="3" id="KW-0808">Transferase</keyword>
<dbReference type="PROSITE" id="PS00108">
    <property type="entry name" value="PROTEIN_KINASE_ST"/>
    <property type="match status" value="1"/>
</dbReference>
<dbReference type="PANTHER" id="PTHR44167">
    <property type="entry name" value="OVARIAN-SPECIFIC SERINE/THREONINE-PROTEIN KINASE LOK-RELATED"/>
    <property type="match status" value="1"/>
</dbReference>
<protein>
    <submittedName>
        <fullName evidence="3">Kinase-like domain-containing protein</fullName>
    </submittedName>
</protein>
<evidence type="ECO:0000313" key="4">
    <source>
        <dbReference type="Proteomes" id="UP001172155"/>
    </source>
</evidence>